<evidence type="ECO:0000313" key="3">
    <source>
        <dbReference type="Proteomes" id="UP000604825"/>
    </source>
</evidence>
<dbReference type="Pfam" id="PF12697">
    <property type="entry name" value="Abhydrolase_6"/>
    <property type="match status" value="1"/>
</dbReference>
<dbReference type="EMBL" id="CAJGYO010000018">
    <property type="protein sequence ID" value="CAD6336828.1"/>
    <property type="molecule type" value="Genomic_DNA"/>
</dbReference>
<sequence>MQELVEELGIYMLFFDRAGYGDSDANLKRSFKSDAMDIEELADALQFGDKFYVVGCSMGGYPAWRIAAIAACTSPSPFRLAGVALATPAVNYWWSLLD</sequence>
<dbReference type="InterPro" id="IPR029058">
    <property type="entry name" value="AB_hydrolase_fold"/>
</dbReference>
<feature type="domain" description="AB hydrolase-1" evidence="1">
    <location>
        <begin position="13"/>
        <end position="88"/>
    </location>
</feature>
<proteinExistence type="predicted"/>
<reference evidence="2" key="1">
    <citation type="submission" date="2020-10" db="EMBL/GenBank/DDBJ databases">
        <authorList>
            <person name="Han B."/>
            <person name="Lu T."/>
            <person name="Zhao Q."/>
            <person name="Huang X."/>
            <person name="Zhao Y."/>
        </authorList>
    </citation>
    <scope>NUCLEOTIDE SEQUENCE</scope>
</reference>
<accession>A0A811S7I7</accession>
<organism evidence="2 3">
    <name type="scientific">Miscanthus lutarioriparius</name>
    <dbReference type="NCBI Taxonomy" id="422564"/>
    <lineage>
        <taxon>Eukaryota</taxon>
        <taxon>Viridiplantae</taxon>
        <taxon>Streptophyta</taxon>
        <taxon>Embryophyta</taxon>
        <taxon>Tracheophyta</taxon>
        <taxon>Spermatophyta</taxon>
        <taxon>Magnoliopsida</taxon>
        <taxon>Liliopsida</taxon>
        <taxon>Poales</taxon>
        <taxon>Poaceae</taxon>
        <taxon>PACMAD clade</taxon>
        <taxon>Panicoideae</taxon>
        <taxon>Andropogonodae</taxon>
        <taxon>Andropogoneae</taxon>
        <taxon>Saccharinae</taxon>
        <taxon>Miscanthus</taxon>
    </lineage>
</organism>
<dbReference type="InterPro" id="IPR000073">
    <property type="entry name" value="AB_hydrolase_1"/>
</dbReference>
<name>A0A811S7I7_9POAL</name>
<keyword evidence="3" id="KW-1185">Reference proteome</keyword>
<dbReference type="Proteomes" id="UP000604825">
    <property type="component" value="Unassembled WGS sequence"/>
</dbReference>
<dbReference type="Gene3D" id="3.40.50.1820">
    <property type="entry name" value="alpha/beta hydrolase"/>
    <property type="match status" value="1"/>
</dbReference>
<comment type="caution">
    <text evidence="2">The sequence shown here is derived from an EMBL/GenBank/DDBJ whole genome shotgun (WGS) entry which is preliminary data.</text>
</comment>
<gene>
    <name evidence="2" type="ORF">NCGR_LOCUS60926</name>
</gene>
<protein>
    <recommendedName>
        <fullName evidence="1">AB hydrolase-1 domain-containing protein</fullName>
    </recommendedName>
</protein>
<dbReference type="OrthoDB" id="294702at2759"/>
<dbReference type="AlphaFoldDB" id="A0A811S7I7"/>
<dbReference type="PANTHER" id="PTHR45763">
    <property type="entry name" value="HYDROLASE, ALPHA/BETA FOLD FAMILY PROTEIN, EXPRESSED-RELATED"/>
    <property type="match status" value="1"/>
</dbReference>
<dbReference type="PANTHER" id="PTHR45763:SF49">
    <property type="entry name" value="OS01G0859200 PROTEIN"/>
    <property type="match status" value="1"/>
</dbReference>
<evidence type="ECO:0000313" key="2">
    <source>
        <dbReference type="EMBL" id="CAD6336828.1"/>
    </source>
</evidence>
<dbReference type="SUPFAM" id="SSF53474">
    <property type="entry name" value="alpha/beta-Hydrolases"/>
    <property type="match status" value="1"/>
</dbReference>
<evidence type="ECO:0000259" key="1">
    <source>
        <dbReference type="Pfam" id="PF12697"/>
    </source>
</evidence>